<sequence>MYVKILLKFLSISGKSHFTVLYNLVPLVRVPPNVPASRQAGPKDSSRKPTNKIKAAATWMRSGTLEINLRNFNNKASCFYGGHRSDIERSGVLVERALTLDRSSCRFHDGHS</sequence>
<comment type="caution">
    <text evidence="2">The sequence shown here is derived from an EMBL/GenBank/DDBJ whole genome shotgun (WGS) entry which is preliminary data.</text>
</comment>
<evidence type="ECO:0000256" key="1">
    <source>
        <dbReference type="SAM" id="MobiDB-lite"/>
    </source>
</evidence>
<accession>A0A8H3MG69</accession>
<proteinExistence type="predicted"/>
<name>A0A8H3MG69_9GLOM</name>
<dbReference type="Proteomes" id="UP000615446">
    <property type="component" value="Unassembled WGS sequence"/>
</dbReference>
<feature type="region of interest" description="Disordered" evidence="1">
    <location>
        <begin position="33"/>
        <end position="52"/>
    </location>
</feature>
<reference evidence="2" key="1">
    <citation type="submission" date="2019-10" db="EMBL/GenBank/DDBJ databases">
        <title>Conservation and host-specific expression of non-tandemly repeated heterogenous ribosome RNA gene in arbuscular mycorrhizal fungi.</title>
        <authorList>
            <person name="Maeda T."/>
            <person name="Kobayashi Y."/>
            <person name="Nakagawa T."/>
            <person name="Ezawa T."/>
            <person name="Yamaguchi K."/>
            <person name="Bino T."/>
            <person name="Nishimoto Y."/>
            <person name="Shigenobu S."/>
            <person name="Kawaguchi M."/>
        </authorList>
    </citation>
    <scope>NUCLEOTIDE SEQUENCE</scope>
    <source>
        <strain evidence="2">HR1</strain>
    </source>
</reference>
<evidence type="ECO:0000313" key="3">
    <source>
        <dbReference type="Proteomes" id="UP000615446"/>
    </source>
</evidence>
<dbReference type="AlphaFoldDB" id="A0A8H3MG69"/>
<evidence type="ECO:0000313" key="2">
    <source>
        <dbReference type="EMBL" id="GET02209.1"/>
    </source>
</evidence>
<gene>
    <name evidence="2" type="ORF">RCL2_002859100</name>
</gene>
<organism evidence="2 3">
    <name type="scientific">Rhizophagus clarus</name>
    <dbReference type="NCBI Taxonomy" id="94130"/>
    <lineage>
        <taxon>Eukaryota</taxon>
        <taxon>Fungi</taxon>
        <taxon>Fungi incertae sedis</taxon>
        <taxon>Mucoromycota</taxon>
        <taxon>Glomeromycotina</taxon>
        <taxon>Glomeromycetes</taxon>
        <taxon>Glomerales</taxon>
        <taxon>Glomeraceae</taxon>
        <taxon>Rhizophagus</taxon>
    </lineage>
</organism>
<dbReference type="EMBL" id="BLAL01000304">
    <property type="protein sequence ID" value="GET02209.1"/>
    <property type="molecule type" value="Genomic_DNA"/>
</dbReference>
<protein>
    <submittedName>
        <fullName evidence="2">Uncharacterized protein</fullName>
    </submittedName>
</protein>